<dbReference type="PROSITE" id="PS50237">
    <property type="entry name" value="HECT"/>
    <property type="match status" value="1"/>
</dbReference>
<feature type="compositionally biased region" description="Polar residues" evidence="7">
    <location>
        <begin position="76"/>
        <end position="92"/>
    </location>
</feature>
<feature type="compositionally biased region" description="Basic and acidic residues" evidence="7">
    <location>
        <begin position="1"/>
        <end position="22"/>
    </location>
</feature>
<feature type="compositionally biased region" description="Polar residues" evidence="7">
    <location>
        <begin position="42"/>
        <end position="52"/>
    </location>
</feature>
<dbReference type="GO" id="GO:0000209">
    <property type="term" value="P:protein polyubiquitination"/>
    <property type="evidence" value="ECO:0007669"/>
    <property type="project" value="TreeGrafter"/>
</dbReference>
<sequence>METRQSKRKEASKASCNESDRAKRQRHSERPASSVRAPQEIGVNQKSTQALGSRSSTRSAVVRVEKTPSKDERNSRGSGQQKQPSLRGQRNPSAGLRKQGKGKEKAKEPTSGGSMEPASQRGGLDGGDHSGSDDERDMGIDFGRLSSASTALQGLLRKLGAGFDDLEPGPNSGWVKGILAGLKSESPGRQMDALSQLCDLLSTTCDESLVMFPSEEFVPPLVGLLNAEYNPEMMLLASRAVCFLVDVLPSSCASLVASNAVQALCAKLLNMEYIDLAEQSLQALRAICLEHPRSCLEAGGMSAVLSFLDFFPTSMQHMAVEAAANMAAGAGRSTIGNVKDAVPLLRQLLQHHDPKVMDGSCVALASLASAFAKDPENLQDFCSTSLIEQCLELVAVGDNGAIASGLNVSTYYGLIELLAICAKGLPAVSEMLLEAGITMTIRKLLVSTTSSPLLLSAPSSMMKSTDQLSQVLSLVSALLPSAPDAASVAVSEHPISSLELGMDPAQQTKSEGDAERRIFLAANPSLQRTIASDILDQLLQVYSGILSPQVRHECLGAITKVVHHSHEEVLEEILRTQGISGFVTGLMRSSELSVQASGLQLAEIFMQKLPEVYATHFLRDGVVDAIKRLAERDPKEQGPPQAARMQTRSSRQRGQDGEEDADPAALPSEKANDLQAGITSWASRLCKTHFITAGHVGEGAETEGVRALRKACEEFKGKETGSFGALLALLGGSDGSVSSFELLSSGAIKELQDYLGGKDLDESSGPDAWLRRLASFASEALPSGSGGSPPMRSLVGKLQEALTASESFPVVLSTIRSASRGGDGHSRQPSRRKHGSNTSNSLSSGLAALSQPFKLRLSREPGQESLQDYSRNVVLIEPLATMKAIEDFLWQRISLMSYANMDSLSRDDARRNLRALAGLPERSTRSSKSGAGLSSRPIPVPDDRPAAERSTRSAAGRGSEERRRGHSSAGHPRMGSFEREFFGFDAEEEDDGSGGEDADDPLLADEGNAMDEEEDEEDDGLISTLDVHDVGRSGGDGGSGTAGSSRPSGRGGPSRPSRPETSATRRAHQHAAPVETRKPRLVFKMNGERLQPSMTIFQAIMQAGGAGGSSSEASGPDHPGHTSSGRLWDRIYTITYALPESGDDAADGQSDPAGGNPSGTAAPAGGGCKVACALTNLLQHSRIDGLDACDNTKMILSLLQTLDMLNRHRFRLAAFMESAVPSGNALAMGHVPRGEFVSRKLTPKLSQQLQDVLAICGCTMPPWCHLLVKHAPFLFPFETRRQYFYCTALGLPRALQHLQLSQTPEDGGNGRGASGRGGSGSGSGSARAARLAPLPRQKVRVSRSRILESAFKIMELYASRRPVLEVEYVGETGTGLGPTLEFYTLLSHELQRKALGMWREGGHAAQPKELGAAGKEALTPSGEAMVSSPHGLFPAPILDPTTAEAKRVVSHFRLLGQVVAKALQDNRLLDIPLSSSFFRAALRRPLDLHDIQSFDPQLGASLVKLSTAVQNCHADGRVLVDGVPIEGLCLSFTLPGKEDCELASGGSDTMVTSANAREYVDAVVDAVLGRGIEAQMQAFRSGFSEVFPLHHLECFYDDEIEMMLCGSDDPWDMDYLVKRIKFDHGYNSESAPVRHFLEAMCELDAKQRRAFLRFVTGAPRLPPGGLSALRPKLTIVRKHPSTGYGGSSGTSPSAPGICAEGSTLADKDLVSVMTCANYIKLPPYSSKQILVDRLMYVIREGQCSFDLS</sequence>
<organism evidence="10">
    <name type="scientific">Tetraselmis sp. GSL018</name>
    <dbReference type="NCBI Taxonomy" id="582737"/>
    <lineage>
        <taxon>Eukaryota</taxon>
        <taxon>Viridiplantae</taxon>
        <taxon>Chlorophyta</taxon>
        <taxon>core chlorophytes</taxon>
        <taxon>Chlorodendrophyceae</taxon>
        <taxon>Chlorodendrales</taxon>
        <taxon>Chlorodendraceae</taxon>
        <taxon>Tetraselmis</taxon>
    </lineage>
</organism>
<feature type="compositionally biased region" description="Basic and acidic residues" evidence="7">
    <location>
        <begin position="63"/>
        <end position="75"/>
    </location>
</feature>
<dbReference type="CDD" id="cd00078">
    <property type="entry name" value="HECTc"/>
    <property type="match status" value="1"/>
</dbReference>
<feature type="region of interest" description="Disordered" evidence="7">
    <location>
        <begin position="631"/>
        <end position="670"/>
    </location>
</feature>
<dbReference type="Gene3D" id="3.30.2410.10">
    <property type="entry name" value="Hect, E3 ligase catalytic domain"/>
    <property type="match status" value="1"/>
</dbReference>
<evidence type="ECO:0000259" key="8">
    <source>
        <dbReference type="PROSITE" id="PS50237"/>
    </source>
</evidence>
<name>A0A061SJU8_9CHLO</name>
<dbReference type="PANTHER" id="PTHR45670">
    <property type="entry name" value="E3 UBIQUITIN-PROTEIN LIGASE TRIP12"/>
    <property type="match status" value="1"/>
</dbReference>
<feature type="region of interest" description="Disordered" evidence="7">
    <location>
        <begin position="1301"/>
        <end position="1331"/>
    </location>
</feature>
<evidence type="ECO:0000256" key="6">
    <source>
        <dbReference type="PROSITE-ProRule" id="PRU00104"/>
    </source>
</evidence>
<feature type="region of interest" description="Disordered" evidence="7">
    <location>
        <begin position="1026"/>
        <end position="1082"/>
    </location>
</feature>
<feature type="region of interest" description="Disordered" evidence="7">
    <location>
        <begin position="1103"/>
        <end position="1125"/>
    </location>
</feature>
<dbReference type="InterPro" id="IPR035983">
    <property type="entry name" value="Hect_E3_ubiquitin_ligase"/>
</dbReference>
<dbReference type="EMBL" id="GBEZ01002024">
    <property type="protein sequence ID" value="JAC82996.1"/>
    <property type="molecule type" value="Transcribed_RNA"/>
</dbReference>
<feature type="region of interest" description="Disordered" evidence="7">
    <location>
        <begin position="916"/>
        <end position="977"/>
    </location>
</feature>
<feature type="compositionally biased region" description="Gly residues" evidence="7">
    <location>
        <begin position="1032"/>
        <end position="1041"/>
    </location>
</feature>
<gene>
    <name evidence="10" type="primary">TRIP12</name>
    <name evidence="9" type="ORF">TSPGSL018_14320</name>
    <name evidence="10" type="ORF">TSPGSL018_4379</name>
</gene>
<protein>
    <recommendedName>
        <fullName evidence="3">HECT-type E3 ubiquitin transferase</fullName>
        <ecNumber evidence="3">2.3.2.26</ecNumber>
    </recommendedName>
</protein>
<comment type="catalytic activity">
    <reaction evidence="1">
        <text>S-ubiquitinyl-[E2 ubiquitin-conjugating enzyme]-L-cysteine + [acceptor protein]-L-lysine = [E2 ubiquitin-conjugating enzyme]-L-cysteine + N(6)-ubiquitinyl-[acceptor protein]-L-lysine.</text>
        <dbReference type="EC" id="2.3.2.26"/>
    </reaction>
</comment>
<dbReference type="SUPFAM" id="SSF56204">
    <property type="entry name" value="Hect, E3 ligase catalytic domain"/>
    <property type="match status" value="1"/>
</dbReference>
<feature type="compositionally biased region" description="Low complexity" evidence="7">
    <location>
        <begin position="1042"/>
        <end position="1062"/>
    </location>
</feature>
<dbReference type="InterPro" id="IPR011989">
    <property type="entry name" value="ARM-like"/>
</dbReference>
<dbReference type="GO" id="GO:0061630">
    <property type="term" value="F:ubiquitin protein ligase activity"/>
    <property type="evidence" value="ECO:0007669"/>
    <property type="project" value="UniProtKB-EC"/>
</dbReference>
<dbReference type="Gene3D" id="1.25.10.10">
    <property type="entry name" value="Leucine-rich Repeat Variant"/>
    <property type="match status" value="1"/>
</dbReference>
<keyword evidence="4" id="KW-0808">Transferase</keyword>
<feature type="compositionally biased region" description="Basic and acidic residues" evidence="7">
    <location>
        <begin position="126"/>
        <end position="139"/>
    </location>
</feature>
<evidence type="ECO:0000256" key="3">
    <source>
        <dbReference type="ARBA" id="ARBA00012485"/>
    </source>
</evidence>
<dbReference type="InterPro" id="IPR016024">
    <property type="entry name" value="ARM-type_fold"/>
</dbReference>
<feature type="domain" description="HECT" evidence="8">
    <location>
        <begin position="1360"/>
        <end position="1748"/>
    </location>
</feature>
<evidence type="ECO:0000256" key="4">
    <source>
        <dbReference type="ARBA" id="ARBA00022679"/>
    </source>
</evidence>
<feature type="compositionally biased region" description="Basic and acidic residues" evidence="7">
    <location>
        <begin position="941"/>
        <end position="951"/>
    </location>
</feature>
<feature type="region of interest" description="Disordered" evidence="7">
    <location>
        <begin position="1140"/>
        <end position="1162"/>
    </location>
</feature>
<feature type="compositionally biased region" description="Gly residues" evidence="7">
    <location>
        <begin position="1307"/>
        <end position="1323"/>
    </location>
</feature>
<dbReference type="PANTHER" id="PTHR45670:SF1">
    <property type="entry name" value="E3 UBIQUITIN-PROTEIN LIGASE HECTD1"/>
    <property type="match status" value="1"/>
</dbReference>
<evidence type="ECO:0000256" key="7">
    <source>
        <dbReference type="SAM" id="MobiDB-lite"/>
    </source>
</evidence>
<dbReference type="GO" id="GO:0043161">
    <property type="term" value="P:proteasome-mediated ubiquitin-dependent protein catabolic process"/>
    <property type="evidence" value="ECO:0007669"/>
    <property type="project" value="TreeGrafter"/>
</dbReference>
<dbReference type="InterPro" id="IPR045322">
    <property type="entry name" value="HECTD1/TRIP12-like"/>
</dbReference>
<dbReference type="SMART" id="SM00119">
    <property type="entry name" value="HECTc"/>
    <property type="match status" value="1"/>
</dbReference>
<evidence type="ECO:0000256" key="1">
    <source>
        <dbReference type="ARBA" id="ARBA00000885"/>
    </source>
</evidence>
<keyword evidence="5 6" id="KW-0833">Ubl conjugation pathway</keyword>
<feature type="region of interest" description="Disordered" evidence="7">
    <location>
        <begin position="817"/>
        <end position="844"/>
    </location>
</feature>
<dbReference type="InterPro" id="IPR000569">
    <property type="entry name" value="HECT_dom"/>
</dbReference>
<reference evidence="10" key="1">
    <citation type="submission" date="2014-05" db="EMBL/GenBank/DDBJ databases">
        <title>The transcriptome of the halophilic microalga Tetraselmis sp. GSL018 isolated from the Great Salt Lake, Utah.</title>
        <authorList>
            <person name="Jinkerson R.E."/>
            <person name="D'Adamo S."/>
            <person name="Posewitz M.C."/>
        </authorList>
    </citation>
    <scope>NUCLEOTIDE SEQUENCE</scope>
    <source>
        <strain evidence="10">GSL018</strain>
    </source>
</reference>
<feature type="compositionally biased region" description="Low complexity" evidence="7">
    <location>
        <begin position="53"/>
        <end position="62"/>
    </location>
</feature>
<feature type="region of interest" description="Disordered" evidence="7">
    <location>
        <begin position="1"/>
        <end position="140"/>
    </location>
</feature>
<dbReference type="InterPro" id="IPR057948">
    <property type="entry name" value="TPR_TRIP12_N"/>
</dbReference>
<dbReference type="SUPFAM" id="SSF48371">
    <property type="entry name" value="ARM repeat"/>
    <property type="match status" value="1"/>
</dbReference>
<dbReference type="EMBL" id="GBEZ01006633">
    <property type="protein sequence ID" value="JAC78777.1"/>
    <property type="molecule type" value="Transcribed_RNA"/>
</dbReference>
<dbReference type="Gene3D" id="3.90.1750.10">
    <property type="entry name" value="Hect, E3 ligase catalytic domains"/>
    <property type="match status" value="1"/>
</dbReference>
<dbReference type="EC" id="2.3.2.26" evidence="3"/>
<evidence type="ECO:0000256" key="5">
    <source>
        <dbReference type="ARBA" id="ARBA00022786"/>
    </source>
</evidence>
<feature type="active site" description="Glycyl thioester intermediate" evidence="6">
    <location>
        <position position="1715"/>
    </location>
</feature>
<evidence type="ECO:0000313" key="10">
    <source>
        <dbReference type="EMBL" id="JAC82996.1"/>
    </source>
</evidence>
<evidence type="ECO:0000313" key="9">
    <source>
        <dbReference type="EMBL" id="JAC78777.1"/>
    </source>
</evidence>
<dbReference type="Pfam" id="PF00632">
    <property type="entry name" value="HECT"/>
    <property type="match status" value="1"/>
</dbReference>
<proteinExistence type="inferred from homology"/>
<dbReference type="Pfam" id="PF25579">
    <property type="entry name" value="TPR_TRIP12_N"/>
    <property type="match status" value="1"/>
</dbReference>
<comment type="similarity">
    <text evidence="2">Belongs to the UPL family. K-HECT subfamily.</text>
</comment>
<evidence type="ECO:0000256" key="2">
    <source>
        <dbReference type="ARBA" id="ARBA00006331"/>
    </source>
</evidence>
<accession>A0A061SJU8</accession>